<evidence type="ECO:0000313" key="2">
    <source>
        <dbReference type="EMBL" id="KAK7047701.1"/>
    </source>
</evidence>
<sequence>MPSQLEQAQEPIYSNVYNIDNVATIEEPESLPKPTNRNANRRRGKLITGPKKTPYSRPQAQKSASPKVVKNANNPTSLTKLDLGVAREDDENAW</sequence>
<evidence type="ECO:0000256" key="1">
    <source>
        <dbReference type="SAM" id="MobiDB-lite"/>
    </source>
</evidence>
<protein>
    <submittedName>
        <fullName evidence="2">Uncharacterized protein</fullName>
    </submittedName>
</protein>
<accession>A0AAW0D8W8</accession>
<proteinExistence type="predicted"/>
<keyword evidence="3" id="KW-1185">Reference proteome</keyword>
<dbReference type="AlphaFoldDB" id="A0AAW0D8W8"/>
<comment type="caution">
    <text evidence="2">The sequence shown here is derived from an EMBL/GenBank/DDBJ whole genome shotgun (WGS) entry which is preliminary data.</text>
</comment>
<name>A0AAW0D8W8_9AGAR</name>
<dbReference type="EMBL" id="JAYKXP010000019">
    <property type="protein sequence ID" value="KAK7047701.1"/>
    <property type="molecule type" value="Genomic_DNA"/>
</dbReference>
<evidence type="ECO:0000313" key="3">
    <source>
        <dbReference type="Proteomes" id="UP001383192"/>
    </source>
</evidence>
<feature type="region of interest" description="Disordered" evidence="1">
    <location>
        <begin position="27"/>
        <end position="94"/>
    </location>
</feature>
<organism evidence="2 3">
    <name type="scientific">Paramarasmius palmivorus</name>
    <dbReference type="NCBI Taxonomy" id="297713"/>
    <lineage>
        <taxon>Eukaryota</taxon>
        <taxon>Fungi</taxon>
        <taxon>Dikarya</taxon>
        <taxon>Basidiomycota</taxon>
        <taxon>Agaricomycotina</taxon>
        <taxon>Agaricomycetes</taxon>
        <taxon>Agaricomycetidae</taxon>
        <taxon>Agaricales</taxon>
        <taxon>Marasmiineae</taxon>
        <taxon>Marasmiaceae</taxon>
        <taxon>Paramarasmius</taxon>
    </lineage>
</organism>
<dbReference type="Proteomes" id="UP001383192">
    <property type="component" value="Unassembled WGS sequence"/>
</dbReference>
<reference evidence="2 3" key="1">
    <citation type="submission" date="2024-01" db="EMBL/GenBank/DDBJ databases">
        <title>A draft genome for a cacao thread blight-causing isolate of Paramarasmius palmivorus.</title>
        <authorList>
            <person name="Baruah I.K."/>
            <person name="Bukari Y."/>
            <person name="Amoako-Attah I."/>
            <person name="Meinhardt L.W."/>
            <person name="Bailey B.A."/>
            <person name="Cohen S.P."/>
        </authorList>
    </citation>
    <scope>NUCLEOTIDE SEQUENCE [LARGE SCALE GENOMIC DNA]</scope>
    <source>
        <strain evidence="2 3">GH-12</strain>
    </source>
</reference>
<gene>
    <name evidence="2" type="ORF">VNI00_006471</name>
</gene>